<proteinExistence type="inferred from homology"/>
<evidence type="ECO:0000259" key="4">
    <source>
        <dbReference type="SMART" id="SM00642"/>
    </source>
</evidence>
<dbReference type="Pfam" id="PF00128">
    <property type="entry name" value="Alpha-amylase"/>
    <property type="match status" value="1"/>
</dbReference>
<dbReference type="Gene3D" id="3.90.400.10">
    <property type="entry name" value="Oligo-1,6-glucosidase, Domain 2"/>
    <property type="match status" value="1"/>
</dbReference>
<dbReference type="SUPFAM" id="SSF51011">
    <property type="entry name" value="Glycosyl hydrolase domain"/>
    <property type="match status" value="1"/>
</dbReference>
<dbReference type="OrthoDB" id="9805159at2"/>
<keyword evidence="2 5" id="KW-0378">Hydrolase</keyword>
<accession>A0A151B5C4</accession>
<dbReference type="GO" id="GO:0005975">
    <property type="term" value="P:carbohydrate metabolic process"/>
    <property type="evidence" value="ECO:0007669"/>
    <property type="project" value="InterPro"/>
</dbReference>
<dbReference type="CDD" id="cd02857">
    <property type="entry name" value="E_set_CDase_PDE_N"/>
    <property type="match status" value="1"/>
</dbReference>
<keyword evidence="3 5" id="KW-0326">Glycosidase</keyword>
<feature type="domain" description="Glycosyl hydrolase family 13 catalytic" evidence="4">
    <location>
        <begin position="136"/>
        <end position="492"/>
    </location>
</feature>
<dbReference type="InterPro" id="IPR004185">
    <property type="entry name" value="Glyco_hydro_13_lg-like_dom"/>
</dbReference>
<dbReference type="Gene3D" id="2.60.40.10">
    <property type="entry name" value="Immunoglobulins"/>
    <property type="match status" value="1"/>
</dbReference>
<evidence type="ECO:0000313" key="6">
    <source>
        <dbReference type="Proteomes" id="UP000075531"/>
    </source>
</evidence>
<keyword evidence="6" id="KW-1185">Reference proteome</keyword>
<dbReference type="EMBL" id="LTBA01000006">
    <property type="protein sequence ID" value="KYH35121.1"/>
    <property type="molecule type" value="Genomic_DNA"/>
</dbReference>
<dbReference type="SMART" id="SM00642">
    <property type="entry name" value="Aamy"/>
    <property type="match status" value="1"/>
</dbReference>
<dbReference type="STRING" id="1121338.CLTEP_09410"/>
<dbReference type="EC" id="3.2.1.135" evidence="5"/>
<dbReference type="InterPro" id="IPR013783">
    <property type="entry name" value="Ig-like_fold"/>
</dbReference>
<dbReference type="Gene3D" id="2.60.40.1180">
    <property type="entry name" value="Golgi alpha-mannosidase II"/>
    <property type="match status" value="1"/>
</dbReference>
<dbReference type="InterPro" id="IPR017853">
    <property type="entry name" value="GH"/>
</dbReference>
<dbReference type="InterPro" id="IPR045857">
    <property type="entry name" value="O16G_dom_2"/>
</dbReference>
<dbReference type="Proteomes" id="UP000075531">
    <property type="component" value="Unassembled WGS sequence"/>
</dbReference>
<dbReference type="SUPFAM" id="SSF51445">
    <property type="entry name" value="(Trans)glycosidases"/>
    <property type="match status" value="1"/>
</dbReference>
<evidence type="ECO:0000256" key="3">
    <source>
        <dbReference type="ARBA" id="ARBA00023295"/>
    </source>
</evidence>
<organism evidence="5 6">
    <name type="scientific">Clostridium tepidiprofundi DSM 19306</name>
    <dbReference type="NCBI Taxonomy" id="1121338"/>
    <lineage>
        <taxon>Bacteria</taxon>
        <taxon>Bacillati</taxon>
        <taxon>Bacillota</taxon>
        <taxon>Clostridia</taxon>
        <taxon>Eubacteriales</taxon>
        <taxon>Clostridiaceae</taxon>
        <taxon>Clostridium</taxon>
    </lineage>
</organism>
<dbReference type="InterPro" id="IPR006047">
    <property type="entry name" value="GH13_cat_dom"/>
</dbReference>
<sequence length="577" mass="67620">MNKQAIFHQPKSNYCYAYNKDTIHIRLRAAKGDLDSVILVYGDKYDWANNRESSMEITYSDKLFDYFTVSIKAPNNRLSYYFILKKGNETGYYTEIGFFENLDNEDIYIHFFNYPYVNEGDIHTVPEWVKDAVFYQIFPERFSNGDKSNDTCVTEEWGSLPKSDSFFGGDLRGIIDNIDHIVDLGINAIYLNPVFESDSNHKYDTTDYYKIDPHFGDLETMKELVDKCHSKGIKVIFDAVFNHSGYNFKPFQHVLENGDKSHYYNWFHINKLPIEIEPPSYETFAFTHKMPKFNVSNDEVKEYLLGVAKYWIKEVGIDGWRLDVADEVEHDFWRDFRKVVKKANKDAYIVGEIWHDSLPWLMGDQFDGIMNYPVTRVCLKYFAQNSIKDIDFMESIDNAFIKNTYQVNEVMLNLLDSHDTPRFLTECNGNYKKLLLAISFLMTYIGAPCIYYGTEIGLEGGKDPDCRRTMIWDRSKWNNDIYSSIKKLISLRREHEALRRGKFKWLKDLNGVLGYTRESDNEKVLVLINNSNQTKNVNLIEYFNECVDLLNSKKVVSKEGKMDIIMAEYSYKIFSVL</sequence>
<dbReference type="SUPFAM" id="SSF81296">
    <property type="entry name" value="E set domains"/>
    <property type="match status" value="1"/>
</dbReference>
<dbReference type="PANTHER" id="PTHR10357">
    <property type="entry name" value="ALPHA-AMYLASE FAMILY MEMBER"/>
    <property type="match status" value="1"/>
</dbReference>
<dbReference type="InterPro" id="IPR013780">
    <property type="entry name" value="Glyco_hydro_b"/>
</dbReference>
<name>A0A151B5C4_9CLOT</name>
<gene>
    <name evidence="5" type="primary">nplT</name>
    <name evidence="5" type="ORF">CLTEP_09410</name>
</gene>
<dbReference type="AlphaFoldDB" id="A0A151B5C4"/>
<dbReference type="Pfam" id="PF02903">
    <property type="entry name" value="Alpha-amylase_N"/>
    <property type="match status" value="1"/>
</dbReference>
<comment type="similarity">
    <text evidence="1">Belongs to the glycosyl hydrolase 13 family.</text>
</comment>
<dbReference type="Gene3D" id="3.20.20.80">
    <property type="entry name" value="Glycosidases"/>
    <property type="match status" value="1"/>
</dbReference>
<evidence type="ECO:0000256" key="2">
    <source>
        <dbReference type="ARBA" id="ARBA00022801"/>
    </source>
</evidence>
<dbReference type="RefSeq" id="WP_066823279.1">
    <property type="nucleotide sequence ID" value="NZ_LTBA01000006.1"/>
</dbReference>
<evidence type="ECO:0000313" key="5">
    <source>
        <dbReference type="EMBL" id="KYH35121.1"/>
    </source>
</evidence>
<reference evidence="5 6" key="1">
    <citation type="submission" date="2016-02" db="EMBL/GenBank/DDBJ databases">
        <title>Genome sequence of Clostridium tepidiprofundi DSM 19306.</title>
        <authorList>
            <person name="Poehlein A."/>
            <person name="Daniel R."/>
        </authorList>
    </citation>
    <scope>NUCLEOTIDE SEQUENCE [LARGE SCALE GENOMIC DNA]</scope>
    <source>
        <strain evidence="5 6">DSM 19306</strain>
    </source>
</reference>
<dbReference type="PANTHER" id="PTHR10357:SF210">
    <property type="entry name" value="MALTODEXTRIN GLUCOSIDASE"/>
    <property type="match status" value="1"/>
</dbReference>
<evidence type="ECO:0000256" key="1">
    <source>
        <dbReference type="ARBA" id="ARBA00008061"/>
    </source>
</evidence>
<protein>
    <submittedName>
        <fullName evidence="5">Neopullulanase</fullName>
        <ecNumber evidence="5">3.2.1.135</ecNumber>
    </submittedName>
</protein>
<dbReference type="GO" id="GO:0031216">
    <property type="term" value="F:neopullulanase activity"/>
    <property type="evidence" value="ECO:0007669"/>
    <property type="project" value="UniProtKB-EC"/>
</dbReference>
<dbReference type="PATRIC" id="fig|1121338.3.peg.971"/>
<dbReference type="CDD" id="cd11338">
    <property type="entry name" value="AmyAc_CMD"/>
    <property type="match status" value="1"/>
</dbReference>
<comment type="caution">
    <text evidence="5">The sequence shown here is derived from an EMBL/GenBank/DDBJ whole genome shotgun (WGS) entry which is preliminary data.</text>
</comment>
<dbReference type="InterPro" id="IPR014756">
    <property type="entry name" value="Ig_E-set"/>
</dbReference>